<feature type="domain" description="BAH" evidence="13">
    <location>
        <begin position="487"/>
        <end position="603"/>
    </location>
</feature>
<dbReference type="InterPro" id="IPR001025">
    <property type="entry name" value="BAH_dom"/>
</dbReference>
<sequence length="1005" mass="113037">MDRKLQRKVKTPKSEKESPSSKSNKRAHSDEASPSAKKTRHDFVGDLKHLLKQCKAVYHDIKKYKDDSGRHVSKLFHHLPSREDYPDYFDAISKPIALDMIKDKIDQKEYTSLEDFKADIELMFENAKQYNTKGSQVYKDAVTLQKIASKEIASIKATLSIESNEKTTPKLPKIVIKTSNLVIPDSHRKKRVKEEEEEVVEEEEEEAEELEEDLDHFNDQDKFFEAVASGDSKVALKIAKSKGFDPSGFHVTDIFGEALEWGPLHAAAYYGLKDVVPVLIDNGADIELRDNGFKSTPLAWAAFGGHDQVAKMLVEEYHAEKEPENINGQIPIHLVADPENSRWSFLLQETDDKLKDEEDDSEDHTPLMEELLRTLVEHKDPSGRFCADMFIELPSREEYPEYYEVTEKPMAFSIIQRRIKKGYNSFEAFDRDVRLVFDNALSFNEKRSQVYKDAKVLLKLYNVTKKDLSKRSQTLEDTRDSLEYNGVTYCLGDFVYVEVDSSEQDNIAMIEKLWVENDVEYFSGPWYFRADQTFHPPSKKFYENEVFKSNNVDEHPLKNVTSKCYVMYIKDYLKGYPKDFEKEDVYVCESRYSDTTKSFSSIKDWKKTLNVENKNSVEIISYQKPLKLNKISSPLFNMDGELIRKSEEVGKDDTSTLKLRIPNKFTNTSPRTSTVAHGTSPISPMKSPISSEAGDASKDSSTSPRDLSIDNENDDNIDVVGISSKLISNPLDDQSDSEQENTVSSPPPASTPHKSPETDDISPSTSQKPVTFMPNVTANNYSLSEDTSKSQHSIMAAAPSTGSTVLPNKSSPAKQPDTLSERTFISGSLSTSTATAIPESLPGSQASLQKPSQAPVVPTMVQQVAPPAPPSPPDIQLLSCIELESDDQSFYLCLDTATAAHSISVGSQVRHLVVKPNMMKNIVNQRVLVFLFQNARRVQPTANQSKKIAPSSNPAKPNSYLVNLQPGLNSLEIWATIPSPQMNNNSSSPPAHMQQFNIFVTRMGI</sequence>
<evidence type="ECO:0000259" key="13">
    <source>
        <dbReference type="PROSITE" id="PS51038"/>
    </source>
</evidence>
<feature type="compositionally biased region" description="Low complexity" evidence="11">
    <location>
        <begin position="680"/>
        <end position="691"/>
    </location>
</feature>
<evidence type="ECO:0000256" key="11">
    <source>
        <dbReference type="SAM" id="MobiDB-lite"/>
    </source>
</evidence>
<dbReference type="InterPro" id="IPR036770">
    <property type="entry name" value="Ankyrin_rpt-contain_sf"/>
</dbReference>
<feature type="domain" description="Bromo" evidence="12">
    <location>
        <begin position="382"/>
        <end position="451"/>
    </location>
</feature>
<evidence type="ECO:0000256" key="9">
    <source>
        <dbReference type="PROSITE-ProRule" id="PRU00035"/>
    </source>
</evidence>
<feature type="compositionally biased region" description="Basic residues" evidence="11">
    <location>
        <begin position="1"/>
        <end position="11"/>
    </location>
</feature>
<proteinExistence type="predicted"/>
<protein>
    <recommendedName>
        <fullName evidence="16">Polybromo-1</fullName>
    </recommendedName>
</protein>
<keyword evidence="7" id="KW-0539">Nucleus</keyword>
<dbReference type="Pfam" id="PF00439">
    <property type="entry name" value="Bromodomain"/>
    <property type="match status" value="2"/>
</dbReference>
<feature type="compositionally biased region" description="Polar residues" evidence="11">
    <location>
        <begin position="842"/>
        <end position="852"/>
    </location>
</feature>
<dbReference type="SUPFAM" id="SSF47370">
    <property type="entry name" value="Bromodomain"/>
    <property type="match status" value="2"/>
</dbReference>
<feature type="compositionally biased region" description="Polar residues" evidence="11">
    <location>
        <begin position="664"/>
        <end position="677"/>
    </location>
</feature>
<dbReference type="SMART" id="SM00439">
    <property type="entry name" value="BAH"/>
    <property type="match status" value="1"/>
</dbReference>
<evidence type="ECO:0000256" key="7">
    <source>
        <dbReference type="ARBA" id="ARBA00023242"/>
    </source>
</evidence>
<dbReference type="PROSITE" id="PS00633">
    <property type="entry name" value="BROMODOMAIN_1"/>
    <property type="match status" value="1"/>
</dbReference>
<dbReference type="PANTHER" id="PTHR16062">
    <property type="entry name" value="SWI/SNF-RELATED"/>
    <property type="match status" value="1"/>
</dbReference>
<dbReference type="PANTHER" id="PTHR16062:SF19">
    <property type="entry name" value="PROTEIN POLYBROMO-1"/>
    <property type="match status" value="1"/>
</dbReference>
<evidence type="ECO:0000313" key="14">
    <source>
        <dbReference type="EMBL" id="KAK9727973.1"/>
    </source>
</evidence>
<reference evidence="14 15" key="1">
    <citation type="submission" date="2023-04" db="EMBL/GenBank/DDBJ databases">
        <title>Genome of Basidiobolus ranarum AG-B5.</title>
        <authorList>
            <person name="Stajich J.E."/>
            <person name="Carter-House D."/>
            <person name="Gryganskyi A."/>
        </authorList>
    </citation>
    <scope>NUCLEOTIDE SEQUENCE [LARGE SCALE GENOMIC DNA]</scope>
    <source>
        <strain evidence="14 15">AG-B5</strain>
    </source>
</reference>
<feature type="region of interest" description="Disordered" evidence="11">
    <location>
        <begin position="660"/>
        <end position="855"/>
    </location>
</feature>
<dbReference type="InterPro" id="IPR036427">
    <property type="entry name" value="Bromodomain-like_sf"/>
</dbReference>
<organism evidence="14 15">
    <name type="scientific">Basidiobolus ranarum</name>
    <dbReference type="NCBI Taxonomy" id="34480"/>
    <lineage>
        <taxon>Eukaryota</taxon>
        <taxon>Fungi</taxon>
        <taxon>Fungi incertae sedis</taxon>
        <taxon>Zoopagomycota</taxon>
        <taxon>Entomophthoromycotina</taxon>
        <taxon>Basidiobolomycetes</taxon>
        <taxon>Basidiobolales</taxon>
        <taxon>Basidiobolaceae</taxon>
        <taxon>Basidiobolus</taxon>
    </lineage>
</organism>
<dbReference type="CDD" id="cd04369">
    <property type="entry name" value="Bromodomain"/>
    <property type="match status" value="1"/>
</dbReference>
<evidence type="ECO:0000256" key="8">
    <source>
        <dbReference type="PROSITE-ProRule" id="PRU00023"/>
    </source>
</evidence>
<accession>A0ABR2W9Q1</accession>
<evidence type="ECO:0000256" key="4">
    <source>
        <dbReference type="ARBA" id="ARBA00023015"/>
    </source>
</evidence>
<dbReference type="SMART" id="SM00297">
    <property type="entry name" value="BROMO"/>
    <property type="match status" value="2"/>
</dbReference>
<evidence type="ECO:0000256" key="2">
    <source>
        <dbReference type="ARBA" id="ARBA00022737"/>
    </source>
</evidence>
<keyword evidence="4" id="KW-0805">Transcription regulation</keyword>
<feature type="region of interest" description="Disordered" evidence="11">
    <location>
        <begin position="1"/>
        <end position="40"/>
    </location>
</feature>
<dbReference type="PROSITE" id="PS51038">
    <property type="entry name" value="BAH"/>
    <property type="match status" value="1"/>
</dbReference>
<dbReference type="SMART" id="SM00248">
    <property type="entry name" value="ANK"/>
    <property type="match status" value="2"/>
</dbReference>
<evidence type="ECO:0000256" key="5">
    <source>
        <dbReference type="ARBA" id="ARBA00023117"/>
    </source>
</evidence>
<dbReference type="PRINTS" id="PR00503">
    <property type="entry name" value="BROMODOMAIN"/>
</dbReference>
<evidence type="ECO:0008006" key="16">
    <source>
        <dbReference type="Google" id="ProtNLM"/>
    </source>
</evidence>
<dbReference type="SUPFAM" id="SSF48403">
    <property type="entry name" value="Ankyrin repeat"/>
    <property type="match status" value="1"/>
</dbReference>
<evidence type="ECO:0000259" key="12">
    <source>
        <dbReference type="PROSITE" id="PS50014"/>
    </source>
</evidence>
<dbReference type="EMBL" id="JASJQH010006907">
    <property type="protein sequence ID" value="KAK9727973.1"/>
    <property type="molecule type" value="Genomic_DNA"/>
</dbReference>
<feature type="compositionally biased region" description="Polar residues" evidence="11">
    <location>
        <begin position="800"/>
        <end position="835"/>
    </location>
</feature>
<feature type="domain" description="Bromo" evidence="12">
    <location>
        <begin position="68"/>
        <end position="138"/>
    </location>
</feature>
<dbReference type="Gene3D" id="1.25.40.20">
    <property type="entry name" value="Ankyrin repeat-containing domain"/>
    <property type="match status" value="1"/>
</dbReference>
<keyword evidence="15" id="KW-1185">Reference proteome</keyword>
<keyword evidence="8" id="KW-0040">ANK repeat</keyword>
<dbReference type="PROSITE" id="PS50014">
    <property type="entry name" value="BROMODOMAIN_2"/>
    <property type="match status" value="2"/>
</dbReference>
<dbReference type="Proteomes" id="UP001479436">
    <property type="component" value="Unassembled WGS sequence"/>
</dbReference>
<feature type="compositionally biased region" description="Polar residues" evidence="11">
    <location>
        <begin position="761"/>
        <end position="793"/>
    </location>
</feature>
<dbReference type="PROSITE" id="PS50297">
    <property type="entry name" value="ANK_REP_REGION"/>
    <property type="match status" value="1"/>
</dbReference>
<evidence type="ECO:0000256" key="10">
    <source>
        <dbReference type="SAM" id="Coils"/>
    </source>
</evidence>
<dbReference type="InterPro" id="IPR018359">
    <property type="entry name" value="Bromodomain_CS"/>
</dbReference>
<keyword evidence="5 9" id="KW-0103">Bromodomain</keyword>
<evidence type="ECO:0000256" key="3">
    <source>
        <dbReference type="ARBA" id="ARBA00022853"/>
    </source>
</evidence>
<dbReference type="CDD" id="cd04717">
    <property type="entry name" value="BAH_polybromo"/>
    <property type="match status" value="1"/>
</dbReference>
<dbReference type="InterPro" id="IPR043151">
    <property type="entry name" value="BAH_sf"/>
</dbReference>
<keyword evidence="3" id="KW-0156">Chromatin regulator</keyword>
<evidence type="ECO:0000256" key="1">
    <source>
        <dbReference type="ARBA" id="ARBA00004123"/>
    </source>
</evidence>
<evidence type="ECO:0000256" key="6">
    <source>
        <dbReference type="ARBA" id="ARBA00023163"/>
    </source>
</evidence>
<dbReference type="Gene3D" id="1.20.920.10">
    <property type="entry name" value="Bromodomain-like"/>
    <property type="match status" value="2"/>
</dbReference>
<dbReference type="Pfam" id="PF01426">
    <property type="entry name" value="BAH"/>
    <property type="match status" value="1"/>
</dbReference>
<dbReference type="InterPro" id="IPR002110">
    <property type="entry name" value="Ankyrin_rpt"/>
</dbReference>
<evidence type="ECO:0000313" key="15">
    <source>
        <dbReference type="Proteomes" id="UP001479436"/>
    </source>
</evidence>
<comment type="caution">
    <text evidence="14">The sequence shown here is derived from an EMBL/GenBank/DDBJ whole genome shotgun (WGS) entry which is preliminary data.</text>
</comment>
<keyword evidence="10" id="KW-0175">Coiled coil</keyword>
<gene>
    <name evidence="14" type="ORF">K7432_001425</name>
</gene>
<feature type="repeat" description="ANK" evidence="8">
    <location>
        <begin position="263"/>
        <end position="291"/>
    </location>
</feature>
<keyword evidence="6" id="KW-0804">Transcription</keyword>
<dbReference type="Pfam" id="PF12796">
    <property type="entry name" value="Ank_2"/>
    <property type="match status" value="1"/>
</dbReference>
<keyword evidence="2" id="KW-0677">Repeat</keyword>
<dbReference type="InterPro" id="IPR037382">
    <property type="entry name" value="Rsc/polybromo"/>
</dbReference>
<dbReference type="PROSITE" id="PS50088">
    <property type="entry name" value="ANK_REPEAT"/>
    <property type="match status" value="1"/>
</dbReference>
<dbReference type="InterPro" id="IPR001487">
    <property type="entry name" value="Bromodomain"/>
</dbReference>
<feature type="coiled-coil region" evidence="10">
    <location>
        <begin position="186"/>
        <end position="220"/>
    </location>
</feature>
<dbReference type="Gene3D" id="2.30.30.490">
    <property type="match status" value="1"/>
</dbReference>
<name>A0ABR2W9Q1_9FUNG</name>
<comment type="subcellular location">
    <subcellularLocation>
        <location evidence="1">Nucleus</location>
    </subcellularLocation>
</comment>